<dbReference type="Proteomes" id="UP000304148">
    <property type="component" value="Chromosome"/>
</dbReference>
<dbReference type="InterPro" id="IPR036390">
    <property type="entry name" value="WH_DNA-bd_sf"/>
</dbReference>
<reference evidence="6" key="1">
    <citation type="submission" date="2018-08" db="EMBL/GenBank/DDBJ databases">
        <authorList>
            <person name="Chevrot R."/>
        </authorList>
    </citation>
    <scope>NUCLEOTIDE SEQUENCE [LARGE SCALE GENOMIC DNA]</scope>
</reference>
<evidence type="ECO:0000313" key="5">
    <source>
        <dbReference type="EMBL" id="SYX83792.1"/>
    </source>
</evidence>
<evidence type="ECO:0000256" key="2">
    <source>
        <dbReference type="ARBA" id="ARBA00023015"/>
    </source>
</evidence>
<dbReference type="EMBL" id="LS992241">
    <property type="protein sequence ID" value="SYX83792.1"/>
    <property type="molecule type" value="Genomic_DNA"/>
</dbReference>
<gene>
    <name evidence="5" type="primary">blaI</name>
    <name evidence="5" type="ORF">PBLR_12214</name>
</gene>
<dbReference type="GO" id="GO:0045892">
    <property type="term" value="P:negative regulation of DNA-templated transcription"/>
    <property type="evidence" value="ECO:0007669"/>
    <property type="project" value="InterPro"/>
</dbReference>
<evidence type="ECO:0000256" key="3">
    <source>
        <dbReference type="ARBA" id="ARBA00023125"/>
    </source>
</evidence>
<name>A0A383RB18_PAEAL</name>
<dbReference type="SUPFAM" id="SSF46785">
    <property type="entry name" value="Winged helix' DNA-binding domain"/>
    <property type="match status" value="1"/>
</dbReference>
<comment type="similarity">
    <text evidence="1">Belongs to the BlaI transcriptional regulatory family.</text>
</comment>
<dbReference type="Gene3D" id="1.10.10.10">
    <property type="entry name" value="Winged helix-like DNA-binding domain superfamily/Winged helix DNA-binding domain"/>
    <property type="match status" value="1"/>
</dbReference>
<evidence type="ECO:0000256" key="4">
    <source>
        <dbReference type="ARBA" id="ARBA00023163"/>
    </source>
</evidence>
<dbReference type="Pfam" id="PF03965">
    <property type="entry name" value="Penicillinase_R"/>
    <property type="match status" value="1"/>
</dbReference>
<proteinExistence type="inferred from homology"/>
<evidence type="ECO:0000256" key="1">
    <source>
        <dbReference type="ARBA" id="ARBA00011046"/>
    </source>
</evidence>
<organism evidence="5 6">
    <name type="scientific">Paenibacillus alvei</name>
    <name type="common">Bacillus alvei</name>
    <dbReference type="NCBI Taxonomy" id="44250"/>
    <lineage>
        <taxon>Bacteria</taxon>
        <taxon>Bacillati</taxon>
        <taxon>Bacillota</taxon>
        <taxon>Bacilli</taxon>
        <taxon>Bacillales</taxon>
        <taxon>Paenibacillaceae</taxon>
        <taxon>Paenibacillus</taxon>
    </lineage>
</organism>
<protein>
    <submittedName>
        <fullName evidence="5">Penicillinase repressor</fullName>
    </submittedName>
</protein>
<dbReference type="AlphaFoldDB" id="A0A383RB18"/>
<keyword evidence="3" id="KW-0238">DNA-binding</keyword>
<dbReference type="Gene3D" id="1.10.4040.10">
    <property type="entry name" value="Penicillinase repressor domain"/>
    <property type="match status" value="1"/>
</dbReference>
<keyword evidence="2" id="KW-0805">Transcription regulation</keyword>
<evidence type="ECO:0000313" key="6">
    <source>
        <dbReference type="Proteomes" id="UP000304148"/>
    </source>
</evidence>
<sequence>MLITYVINRKKVEDMSDIPRISDAEWEVMKVFWGTNHKLTANDVIEKLSENSDWKPATIKSLINRLLNKNALGYEQEGKTYLYYPVVSEEECVRAESNSFLQRLYGGALKPMFVNFLKQEKLSTEEVEELKKILDEGQRRDE</sequence>
<dbReference type="InterPro" id="IPR036388">
    <property type="entry name" value="WH-like_DNA-bd_sf"/>
</dbReference>
<dbReference type="PIRSF" id="PIRSF019455">
    <property type="entry name" value="CopR_AtkY"/>
    <property type="match status" value="1"/>
</dbReference>
<dbReference type="InterPro" id="IPR005650">
    <property type="entry name" value="BlaI_family"/>
</dbReference>
<accession>A0A383RB18</accession>
<dbReference type="GO" id="GO:0003677">
    <property type="term" value="F:DNA binding"/>
    <property type="evidence" value="ECO:0007669"/>
    <property type="project" value="UniProtKB-KW"/>
</dbReference>
<keyword evidence="4" id="KW-0804">Transcription</keyword>